<dbReference type="AlphaFoldDB" id="X7YQR8"/>
<gene>
    <name evidence="1" type="ORF">I553_9875</name>
</gene>
<comment type="caution">
    <text evidence="1">The sequence shown here is derived from an EMBL/GenBank/DDBJ whole genome shotgun (WGS) entry which is preliminary data.</text>
</comment>
<dbReference type="EMBL" id="JAOB01000090">
    <property type="protein sequence ID" value="EUA08818.1"/>
    <property type="molecule type" value="Genomic_DNA"/>
</dbReference>
<sequence length="82" mass="9503">MSRLGLTPDQLSQVPTMSRALYDALPVDSEFPVLSADLNGQLKVVDMQDNPTTCWWWERTAGEGRPVSTWCRRPRFPWRRPK</sequence>
<accession>X7YQR8</accession>
<proteinExistence type="predicted"/>
<protein>
    <submittedName>
        <fullName evidence="1">Uncharacterized protein</fullName>
    </submittedName>
</protein>
<reference evidence="1" key="1">
    <citation type="submission" date="2014-01" db="EMBL/GenBank/DDBJ databases">
        <authorList>
            <person name="Brown-Elliot B."/>
            <person name="Wallace R."/>
            <person name="Lenaerts A."/>
            <person name="Ordway D."/>
            <person name="DeGroote M.A."/>
            <person name="Parker T."/>
            <person name="Sizemore C."/>
            <person name="Tallon L.J."/>
            <person name="Sadzewicz L.K."/>
            <person name="Sengamalay N."/>
            <person name="Fraser C.M."/>
            <person name="Hine E."/>
            <person name="Shefchek K.A."/>
            <person name="Das S.P."/>
            <person name="Tettelin H."/>
        </authorList>
    </citation>
    <scope>NUCLEOTIDE SEQUENCE [LARGE SCALE GENOMIC DNA]</scope>
    <source>
        <strain evidence="1">4042</strain>
    </source>
</reference>
<evidence type="ECO:0000313" key="1">
    <source>
        <dbReference type="EMBL" id="EUA08818.1"/>
    </source>
</evidence>
<dbReference type="PATRIC" id="fig|1299334.3.peg.9368"/>
<name>X7YQR8_MYCXE</name>
<organism evidence="1">
    <name type="scientific">Mycobacterium xenopi 4042</name>
    <dbReference type="NCBI Taxonomy" id="1299334"/>
    <lineage>
        <taxon>Bacteria</taxon>
        <taxon>Bacillati</taxon>
        <taxon>Actinomycetota</taxon>
        <taxon>Actinomycetes</taxon>
        <taxon>Mycobacteriales</taxon>
        <taxon>Mycobacteriaceae</taxon>
        <taxon>Mycobacterium</taxon>
    </lineage>
</organism>